<reference evidence="2" key="2">
    <citation type="submission" date="2014-06" db="EMBL/GenBank/DDBJ databases">
        <authorList>
            <person name="Aslett M."/>
        </authorList>
    </citation>
    <scope>NUCLEOTIDE SEQUENCE</scope>
</reference>
<sequence length="84" mass="9930">MGAAYCSWEQEQKAVLQNTSGPRRISHPHQHALQPPQRRIFSHKNVIKSTKKSTCSHANHFSRRFYWFCVLLTSITCITTYRYY</sequence>
<evidence type="ECO:0000256" key="1">
    <source>
        <dbReference type="SAM" id="Phobius"/>
    </source>
</evidence>
<keyword evidence="1" id="KW-1133">Transmembrane helix</keyword>
<name>A0A068WVP7_ECHGR</name>
<reference evidence="2 3" key="1">
    <citation type="journal article" date="2013" name="Nature">
        <title>The genomes of four tapeworm species reveal adaptations to parasitism.</title>
        <authorList>
            <person name="Tsai I.J."/>
            <person name="Zarowiecki M."/>
            <person name="Holroyd N."/>
            <person name="Garciarrubio A."/>
            <person name="Sanchez-Flores A."/>
            <person name="Brooks K.L."/>
            <person name="Tracey A."/>
            <person name="Bobes R.J."/>
            <person name="Fragoso G."/>
            <person name="Sciutto E."/>
            <person name="Aslett M."/>
            <person name="Beasley H."/>
            <person name="Bennett H.M."/>
            <person name="Cai J."/>
            <person name="Camicia F."/>
            <person name="Clark R."/>
            <person name="Cucher M."/>
            <person name="De Silva N."/>
            <person name="Day T.A."/>
            <person name="Deplazes P."/>
            <person name="Estrada K."/>
            <person name="Fernandez C."/>
            <person name="Holland P.W."/>
            <person name="Hou J."/>
            <person name="Hu S."/>
            <person name="Huckvale T."/>
            <person name="Hung S.S."/>
            <person name="Kamenetzky L."/>
            <person name="Keane J.A."/>
            <person name="Kiss F."/>
            <person name="Koziol U."/>
            <person name="Lambert O."/>
            <person name="Liu K."/>
            <person name="Luo X."/>
            <person name="Luo Y."/>
            <person name="Macchiaroli N."/>
            <person name="Nichol S."/>
            <person name="Paps J."/>
            <person name="Parkinson J."/>
            <person name="Pouchkina-Stantcheva N."/>
            <person name="Riddiford N."/>
            <person name="Rosenzvit M."/>
            <person name="Salinas G."/>
            <person name="Wasmuth J.D."/>
            <person name="Zamanian M."/>
            <person name="Zheng Y."/>
            <person name="Cai X."/>
            <person name="Soberon X."/>
            <person name="Olson P.D."/>
            <person name="Laclette J.P."/>
            <person name="Brehm K."/>
            <person name="Berriman M."/>
            <person name="Garciarrubio A."/>
            <person name="Bobes R.J."/>
            <person name="Fragoso G."/>
            <person name="Sanchez-Flores A."/>
            <person name="Estrada K."/>
            <person name="Cevallos M.A."/>
            <person name="Morett E."/>
            <person name="Gonzalez V."/>
            <person name="Portillo T."/>
            <person name="Ochoa-Leyva A."/>
            <person name="Jose M.V."/>
            <person name="Sciutto E."/>
            <person name="Landa A."/>
            <person name="Jimenez L."/>
            <person name="Valdes V."/>
            <person name="Carrero J.C."/>
            <person name="Larralde C."/>
            <person name="Morales-Montor J."/>
            <person name="Limon-Lason J."/>
            <person name="Soberon X."/>
            <person name="Laclette J.P."/>
        </authorList>
    </citation>
    <scope>NUCLEOTIDE SEQUENCE [LARGE SCALE GENOMIC DNA]</scope>
</reference>
<dbReference type="WBParaSite" id="EgrG_001172400">
    <property type="protein sequence ID" value="EgrG_001172400"/>
    <property type="gene ID" value="EgrG_001172400"/>
</dbReference>
<dbReference type="Proteomes" id="UP000492820">
    <property type="component" value="Unassembled WGS sequence"/>
</dbReference>
<organism evidence="2">
    <name type="scientific">Echinococcus granulosus</name>
    <name type="common">Hydatid tapeworm</name>
    <dbReference type="NCBI Taxonomy" id="6210"/>
    <lineage>
        <taxon>Eukaryota</taxon>
        <taxon>Metazoa</taxon>
        <taxon>Spiralia</taxon>
        <taxon>Lophotrochozoa</taxon>
        <taxon>Platyhelminthes</taxon>
        <taxon>Cestoda</taxon>
        <taxon>Eucestoda</taxon>
        <taxon>Cyclophyllidea</taxon>
        <taxon>Taeniidae</taxon>
        <taxon>Echinococcus</taxon>
        <taxon>Echinococcus granulosus group</taxon>
    </lineage>
</organism>
<keyword evidence="1" id="KW-0812">Transmembrane</keyword>
<evidence type="ECO:0000313" key="4">
    <source>
        <dbReference type="WBParaSite" id="EgrG_001172400"/>
    </source>
</evidence>
<accession>A0A068WVP7</accession>
<evidence type="ECO:0000313" key="3">
    <source>
        <dbReference type="Proteomes" id="UP000492820"/>
    </source>
</evidence>
<evidence type="ECO:0000313" key="2">
    <source>
        <dbReference type="EMBL" id="CDS22567.1"/>
    </source>
</evidence>
<keyword evidence="1" id="KW-0472">Membrane</keyword>
<protein>
    <submittedName>
        <fullName evidence="2 4">Uncharacterized protein</fullName>
    </submittedName>
</protein>
<gene>
    <name evidence="2" type="ORF">EgrG_001172400</name>
</gene>
<proteinExistence type="predicted"/>
<dbReference type="AlphaFoldDB" id="A0A068WVP7"/>
<feature type="transmembrane region" description="Helical" evidence="1">
    <location>
        <begin position="65"/>
        <end position="83"/>
    </location>
</feature>
<dbReference type="EMBL" id="LK028587">
    <property type="protein sequence ID" value="CDS22567.1"/>
    <property type="molecule type" value="Genomic_DNA"/>
</dbReference>
<reference evidence="4" key="3">
    <citation type="submission" date="2020-10" db="UniProtKB">
        <authorList>
            <consortium name="WormBaseParasite"/>
        </authorList>
    </citation>
    <scope>IDENTIFICATION</scope>
</reference>